<feature type="domain" description="Molybdopterin dehydrogenase FAD-binding" evidence="2">
    <location>
        <begin position="3"/>
        <end position="55"/>
    </location>
</feature>
<dbReference type="Gene3D" id="3.30.43.10">
    <property type="entry name" value="Uridine Diphospho-n-acetylenolpyruvylglucosamine Reductase, domain 2"/>
    <property type="match status" value="1"/>
</dbReference>
<dbReference type="GO" id="GO:0050660">
    <property type="term" value="F:flavin adenine dinucleotide binding"/>
    <property type="evidence" value="ECO:0007669"/>
    <property type="project" value="InterPro"/>
</dbReference>
<evidence type="ECO:0000259" key="2">
    <source>
        <dbReference type="Pfam" id="PF00941"/>
    </source>
</evidence>
<protein>
    <submittedName>
        <fullName evidence="3">FAD binding domain-containing protein</fullName>
    </submittedName>
</protein>
<dbReference type="Pfam" id="PF00941">
    <property type="entry name" value="FAD_binding_5"/>
    <property type="match status" value="1"/>
</dbReference>
<evidence type="ECO:0000313" key="3">
    <source>
        <dbReference type="EMBL" id="MCR1899447.1"/>
    </source>
</evidence>
<evidence type="ECO:0000256" key="1">
    <source>
        <dbReference type="ARBA" id="ARBA00023002"/>
    </source>
</evidence>
<gene>
    <name evidence="3" type="ORF">NSA47_10670</name>
</gene>
<organism evidence="3 4">
    <name type="scientific">Irregularibacter muris</name>
    <dbReference type="NCBI Taxonomy" id="1796619"/>
    <lineage>
        <taxon>Bacteria</taxon>
        <taxon>Bacillati</taxon>
        <taxon>Bacillota</taxon>
        <taxon>Clostridia</taxon>
        <taxon>Eubacteriales</taxon>
        <taxon>Eubacteriaceae</taxon>
        <taxon>Irregularibacter</taxon>
    </lineage>
</organism>
<dbReference type="GO" id="GO:0016491">
    <property type="term" value="F:oxidoreductase activity"/>
    <property type="evidence" value="ECO:0007669"/>
    <property type="project" value="UniProtKB-KW"/>
</dbReference>
<dbReference type="InterPro" id="IPR036318">
    <property type="entry name" value="FAD-bd_PCMH-like_sf"/>
</dbReference>
<dbReference type="SUPFAM" id="SSF56176">
    <property type="entry name" value="FAD-binding/transporter-associated domain-like"/>
    <property type="match status" value="1"/>
</dbReference>
<dbReference type="InterPro" id="IPR002346">
    <property type="entry name" value="Mopterin_DH_FAD-bd"/>
</dbReference>
<comment type="caution">
    <text evidence="3">The sequence shown here is derived from an EMBL/GenBank/DDBJ whole genome shotgun (WGS) entry which is preliminary data.</text>
</comment>
<dbReference type="Proteomes" id="UP001205748">
    <property type="component" value="Unassembled WGS sequence"/>
</dbReference>
<proteinExistence type="predicted"/>
<keyword evidence="4" id="KW-1185">Reference proteome</keyword>
<dbReference type="EMBL" id="JANKAS010000009">
    <property type="protein sequence ID" value="MCR1899447.1"/>
    <property type="molecule type" value="Genomic_DNA"/>
</dbReference>
<dbReference type="InterPro" id="IPR016167">
    <property type="entry name" value="FAD-bd_PCMH_sub1"/>
</dbReference>
<keyword evidence="1" id="KW-0560">Oxidoreductase</keyword>
<name>A0AAE3L081_9FIRM</name>
<reference evidence="3" key="1">
    <citation type="submission" date="2022-07" db="EMBL/GenBank/DDBJ databases">
        <title>Enhanced cultured diversity of the mouse gut microbiota enables custom-made synthetic communities.</title>
        <authorList>
            <person name="Afrizal A."/>
        </authorList>
    </citation>
    <scope>NUCLEOTIDE SEQUENCE</scope>
    <source>
        <strain evidence="3">DSM 28593</strain>
    </source>
</reference>
<dbReference type="AlphaFoldDB" id="A0AAE3L081"/>
<accession>A0AAE3L081</accession>
<sequence>MKNIDYSAPKSVEEAVEILKGADQGTQIIAGGTDIIIQMNRNIKSPQKVVDIKKLVS</sequence>
<evidence type="ECO:0000313" key="4">
    <source>
        <dbReference type="Proteomes" id="UP001205748"/>
    </source>
</evidence>